<proteinExistence type="predicted"/>
<protein>
    <submittedName>
        <fullName evidence="2">Uncharacterized protein</fullName>
    </submittedName>
</protein>
<accession>M0D9X3</accession>
<dbReference type="EMBL" id="AOIW01000056">
    <property type="protein sequence ID" value="ELZ31608.1"/>
    <property type="molecule type" value="Genomic_DNA"/>
</dbReference>
<dbReference type="AlphaFoldDB" id="M0D9X3"/>
<evidence type="ECO:0000313" key="3">
    <source>
        <dbReference type="Proteomes" id="UP000011572"/>
    </source>
</evidence>
<feature type="transmembrane region" description="Helical" evidence="1">
    <location>
        <begin position="13"/>
        <end position="35"/>
    </location>
</feature>
<evidence type="ECO:0000256" key="1">
    <source>
        <dbReference type="SAM" id="Phobius"/>
    </source>
</evidence>
<comment type="caution">
    <text evidence="2">The sequence shown here is derived from an EMBL/GenBank/DDBJ whole genome shotgun (WGS) entry which is preliminary data.</text>
</comment>
<evidence type="ECO:0000313" key="2">
    <source>
        <dbReference type="EMBL" id="ELZ31608.1"/>
    </source>
</evidence>
<dbReference type="Proteomes" id="UP000011572">
    <property type="component" value="Unassembled WGS sequence"/>
</dbReference>
<name>M0D9X3_9EURY</name>
<keyword evidence="1" id="KW-1133">Transmembrane helix</keyword>
<reference evidence="2 3" key="1">
    <citation type="journal article" date="2014" name="PLoS Genet.">
        <title>Phylogenetically driven sequencing of extremely halophilic archaea reveals strategies for static and dynamic osmo-response.</title>
        <authorList>
            <person name="Becker E.A."/>
            <person name="Seitzer P.M."/>
            <person name="Tritt A."/>
            <person name="Larsen D."/>
            <person name="Krusor M."/>
            <person name="Yao A.I."/>
            <person name="Wu D."/>
            <person name="Madern D."/>
            <person name="Eisen J.A."/>
            <person name="Darling A.E."/>
            <person name="Facciotti M.T."/>
        </authorList>
    </citation>
    <scope>NUCLEOTIDE SEQUENCE [LARGE SCALE GENOMIC DNA]</scope>
    <source>
        <strain evidence="2 3">JCM 10247</strain>
    </source>
</reference>
<gene>
    <name evidence="2" type="ORF">C473_11069</name>
</gene>
<organism evidence="2 3">
    <name type="scientific">Halorubrum distributum JCM 10247</name>
    <dbReference type="NCBI Taxonomy" id="1227486"/>
    <lineage>
        <taxon>Archaea</taxon>
        <taxon>Methanobacteriati</taxon>
        <taxon>Methanobacteriota</taxon>
        <taxon>Stenosarchaea group</taxon>
        <taxon>Halobacteria</taxon>
        <taxon>Halobacteriales</taxon>
        <taxon>Haloferacaceae</taxon>
        <taxon>Halorubrum</taxon>
        <taxon>Halorubrum distributum group</taxon>
    </lineage>
</organism>
<sequence>MNGLRVTAPIQQIAHWITTGEIAPLVVLYAMLTVGDRQLQRVLRRLTHREWVHGMPVGYRVGRLLRAYAPSQMLLRYVSGVAVTAPYAEIEPPQNLWGYFSVQTAAIVGVATEEGVFRGLAYLGAGVIGIDPLWPVVAGTAVWAFLHGIGRGIAILVTTGWVYVALWSVGHWEIAVGLHLATNLSAVTYGYHDYFGHGGE</sequence>
<keyword evidence="1" id="KW-0812">Transmembrane</keyword>
<keyword evidence="1" id="KW-0472">Membrane</keyword>